<accession>A0ABW3IAH3</accession>
<name>A0ABW3IAH3_9PAST</name>
<gene>
    <name evidence="1" type="ORF">ACFQ02_07240</name>
</gene>
<comment type="caution">
    <text evidence="1">The sequence shown here is derived from an EMBL/GenBank/DDBJ whole genome shotgun (WGS) entry which is preliminary data.</text>
</comment>
<protein>
    <submittedName>
        <fullName evidence="1">Uncharacterized protein</fullName>
    </submittedName>
</protein>
<evidence type="ECO:0000313" key="1">
    <source>
        <dbReference type="EMBL" id="MFD0966630.1"/>
    </source>
</evidence>
<dbReference type="Proteomes" id="UP001596996">
    <property type="component" value="Unassembled WGS sequence"/>
</dbReference>
<organism evidence="1 2">
    <name type="scientific">Seminibacterium arietis</name>
    <dbReference type="NCBI Taxonomy" id="1173502"/>
    <lineage>
        <taxon>Bacteria</taxon>
        <taxon>Pseudomonadati</taxon>
        <taxon>Pseudomonadota</taxon>
        <taxon>Gammaproteobacteria</taxon>
        <taxon>Pasteurellales</taxon>
        <taxon>Pasteurellaceae</taxon>
        <taxon>Seminibacterium</taxon>
    </lineage>
</organism>
<evidence type="ECO:0000313" key="2">
    <source>
        <dbReference type="Proteomes" id="UP001596996"/>
    </source>
</evidence>
<reference evidence="2" key="1">
    <citation type="journal article" date="2019" name="Int. J. Syst. Evol. Microbiol.">
        <title>The Global Catalogue of Microorganisms (GCM) 10K type strain sequencing project: providing services to taxonomists for standard genome sequencing and annotation.</title>
        <authorList>
            <consortium name="The Broad Institute Genomics Platform"/>
            <consortium name="The Broad Institute Genome Sequencing Center for Infectious Disease"/>
            <person name="Wu L."/>
            <person name="Ma J."/>
        </authorList>
    </citation>
    <scope>NUCLEOTIDE SEQUENCE [LARGE SCALE GENOMIC DNA]</scope>
    <source>
        <strain evidence="2">CCUG 61707</strain>
    </source>
</reference>
<keyword evidence="2" id="KW-1185">Reference proteome</keyword>
<dbReference type="EMBL" id="JBHTJN010000012">
    <property type="protein sequence ID" value="MFD0966630.1"/>
    <property type="molecule type" value="Genomic_DNA"/>
</dbReference>
<proteinExistence type="predicted"/>
<sequence length="67" mass="7554">MPEITLSRNWVCDGNILKPKIGANSSNTWEKVADKIKPKFGATSRNTYDTNGYSILVVWGQLVLNLW</sequence>
<dbReference type="RefSeq" id="WP_380821157.1">
    <property type="nucleotide sequence ID" value="NZ_JBHTJN010000012.1"/>
</dbReference>